<feature type="transmembrane region" description="Helical" evidence="5">
    <location>
        <begin position="210"/>
        <end position="234"/>
    </location>
</feature>
<evidence type="ECO:0000313" key="6">
    <source>
        <dbReference type="EMBL" id="KYG78208.1"/>
    </source>
</evidence>
<keyword evidence="3 5" id="KW-1133">Transmembrane helix</keyword>
<dbReference type="PANTHER" id="PTHR43424:SF1">
    <property type="entry name" value="LOCUS PUTATIVE PROTEIN 1-RELATED"/>
    <property type="match status" value="1"/>
</dbReference>
<feature type="transmembrane region" description="Helical" evidence="5">
    <location>
        <begin position="41"/>
        <end position="63"/>
    </location>
</feature>
<comment type="caution">
    <text evidence="6">The sequence shown here is derived from an EMBL/GenBank/DDBJ whole genome shotgun (WGS) entry which is preliminary data.</text>
</comment>
<evidence type="ECO:0000256" key="5">
    <source>
        <dbReference type="SAM" id="Phobius"/>
    </source>
</evidence>
<proteinExistence type="predicted"/>
<dbReference type="CDD" id="cd13128">
    <property type="entry name" value="MATE_Wzx_like"/>
    <property type="match status" value="1"/>
</dbReference>
<dbReference type="Proteomes" id="UP000075606">
    <property type="component" value="Unassembled WGS sequence"/>
</dbReference>
<protein>
    <submittedName>
        <fullName evidence="6">Uncharacterized protein</fullName>
    </submittedName>
</protein>
<feature type="transmembrane region" description="Helical" evidence="5">
    <location>
        <begin position="112"/>
        <end position="133"/>
    </location>
</feature>
<evidence type="ECO:0000313" key="7">
    <source>
        <dbReference type="Proteomes" id="UP000075606"/>
    </source>
</evidence>
<feature type="transmembrane region" description="Helical" evidence="5">
    <location>
        <begin position="380"/>
        <end position="401"/>
    </location>
</feature>
<dbReference type="EMBL" id="LRPC01000001">
    <property type="protein sequence ID" value="KYG78208.1"/>
    <property type="molecule type" value="Genomic_DNA"/>
</dbReference>
<name>A0A150XHK9_9BACT</name>
<dbReference type="OrthoDB" id="9815702at2"/>
<evidence type="ECO:0000256" key="4">
    <source>
        <dbReference type="ARBA" id="ARBA00023136"/>
    </source>
</evidence>
<feature type="transmembrane region" description="Helical" evidence="5">
    <location>
        <begin position="246"/>
        <end position="266"/>
    </location>
</feature>
<feature type="transmembrane region" description="Helical" evidence="5">
    <location>
        <begin position="440"/>
        <end position="462"/>
    </location>
</feature>
<dbReference type="AlphaFoldDB" id="A0A150XHK9"/>
<feature type="transmembrane region" description="Helical" evidence="5">
    <location>
        <begin position="83"/>
        <end position="106"/>
    </location>
</feature>
<feature type="transmembrane region" description="Helical" evidence="5">
    <location>
        <begin position="142"/>
        <end position="161"/>
    </location>
</feature>
<dbReference type="InterPro" id="IPR052556">
    <property type="entry name" value="PolySynth_Transporter"/>
</dbReference>
<dbReference type="STRING" id="333140.AWW68_05425"/>
<feature type="transmembrane region" description="Helical" evidence="5">
    <location>
        <begin position="413"/>
        <end position="434"/>
    </location>
</feature>
<feature type="transmembrane region" description="Helical" evidence="5">
    <location>
        <begin position="354"/>
        <end position="374"/>
    </location>
</feature>
<feature type="transmembrane region" description="Helical" evidence="5">
    <location>
        <begin position="325"/>
        <end position="347"/>
    </location>
</feature>
<evidence type="ECO:0000256" key="1">
    <source>
        <dbReference type="ARBA" id="ARBA00004141"/>
    </source>
</evidence>
<feature type="transmembrane region" description="Helical" evidence="5">
    <location>
        <begin position="167"/>
        <end position="190"/>
    </location>
</feature>
<feature type="transmembrane region" description="Helical" evidence="5">
    <location>
        <begin position="287"/>
        <end position="305"/>
    </location>
</feature>
<organism evidence="6 7">
    <name type="scientific">Roseivirga spongicola</name>
    <dbReference type="NCBI Taxonomy" id="333140"/>
    <lineage>
        <taxon>Bacteria</taxon>
        <taxon>Pseudomonadati</taxon>
        <taxon>Bacteroidota</taxon>
        <taxon>Cytophagia</taxon>
        <taxon>Cytophagales</taxon>
        <taxon>Roseivirgaceae</taxon>
        <taxon>Roseivirga</taxon>
    </lineage>
</organism>
<comment type="subcellular location">
    <subcellularLocation>
        <location evidence="1">Membrane</location>
        <topology evidence="1">Multi-pass membrane protein</topology>
    </subcellularLocation>
</comment>
<evidence type="ECO:0000256" key="3">
    <source>
        <dbReference type="ARBA" id="ARBA00022989"/>
    </source>
</evidence>
<dbReference type="GO" id="GO:0016020">
    <property type="term" value="C:membrane"/>
    <property type="evidence" value="ECO:0007669"/>
    <property type="project" value="UniProtKB-SubCell"/>
</dbReference>
<evidence type="ECO:0000256" key="2">
    <source>
        <dbReference type="ARBA" id="ARBA00022692"/>
    </source>
</evidence>
<feature type="transmembrane region" description="Helical" evidence="5">
    <location>
        <begin position="7"/>
        <end position="29"/>
    </location>
</feature>
<keyword evidence="2 5" id="KW-0812">Transmembrane</keyword>
<reference evidence="6 7" key="1">
    <citation type="submission" date="2016-01" db="EMBL/GenBank/DDBJ databases">
        <title>Genome sequencing of Roseivirga spongicola UST030701-084.</title>
        <authorList>
            <person name="Selvaratnam C."/>
            <person name="Thevarajoo S."/>
            <person name="Goh K.M."/>
            <person name="Ee R."/>
            <person name="Chan K.-G."/>
            <person name="Chong C.S."/>
        </authorList>
    </citation>
    <scope>NUCLEOTIDE SEQUENCE [LARGE SCALE GENOMIC DNA]</scope>
    <source>
        <strain evidence="6 7">UST030701-084</strain>
    </source>
</reference>
<keyword evidence="7" id="KW-1185">Reference proteome</keyword>
<sequence length="481" mass="53710">MSIKKNYGFNLLNSLLNIVFPIVTFPYAARILSPEGIGEAQFIFSFAQYFAILAAFGIPIYGVKAIAEVKHNKELLSKVTTELLVILSMLVAVVLGVYSLVIINIPDLNANWPAHAIAGSIIFLTVFNVDWFFSGTEQFKILALRSAFVKGLSLIILFTFVKTQQDTLEYLFFLVFLYIGNYFLNFLFLFRSIKIFSFAKIEVSRHFKPLLPIFAMIVATTIYTTLDTVMLGFLNDEKEVGFYTSAVKLAKVSIPVLTSMGVVMIPRATKYAQEKNMAGQLSLYGKSFSFLVLLAIPMSFGIFLLNKEAILIFSGPLFLKAVSDVRILAFLPLLIGLGHLISFQILIPHNKNRSIFYSTLIGMFVFLILSIMLIPSMGSTGAAIANTATELIVTIGYCIFVPSHILKALPWKAIYKALVSVVLFIPIVFSLQELLKGNPILIFSLSIITCGTSYFLIQHLLFKEELIKEIMITMKKKIYGS</sequence>
<gene>
    <name evidence="6" type="ORF">AWW68_05425</name>
</gene>
<dbReference type="Pfam" id="PF01943">
    <property type="entry name" value="Polysacc_synt"/>
    <property type="match status" value="1"/>
</dbReference>
<dbReference type="PANTHER" id="PTHR43424">
    <property type="entry name" value="LOCUS PUTATIVE PROTEIN 1-RELATED"/>
    <property type="match status" value="1"/>
</dbReference>
<accession>A0A150XHK9</accession>
<dbReference type="RefSeq" id="WP_068217482.1">
    <property type="nucleotide sequence ID" value="NZ_CP139724.1"/>
</dbReference>
<dbReference type="InterPro" id="IPR002797">
    <property type="entry name" value="Polysacc_synth"/>
</dbReference>
<keyword evidence="4 5" id="KW-0472">Membrane</keyword>